<sequence>MQTSDPAIDFRRTIKRQRLEDRNVIAIKPLVPPVCILEELPVTPQVHDLVEATRDAVSRILHGEDDRLVVIVGPCSIHDVDAALDYANRLKELAQELAGELLVIMRTYFEKPRTTVGWKGLINDPDLNRSFNINKGIRIARKLLLDLNTLGLPVSLEFLDTISPQFTSDLISWGAIGARTTESQLHRELTSGLSMPVGFKNGTGGDAKVAVDAVVAASQPHNFLGLSGHGLASIVRTKGNKDCHVILRGGSSGPNYEQKYIDEAAAMLLKAKQPSKIMVDCSHGNSRKQHANQINVARYVAGIMAEGNTNVLGVMIESNIVEGNQPLGDDPSNLVYGKSITDACINWNDTVTVLKELAVAVTKRRQCASAY</sequence>
<keyword evidence="5" id="KW-0028">Amino-acid biosynthesis</keyword>
<dbReference type="Pfam" id="PF00793">
    <property type="entry name" value="DAHP_synth_1"/>
    <property type="match status" value="1"/>
</dbReference>
<comment type="pathway">
    <text evidence="2">Metabolic intermediate biosynthesis; chorismate biosynthesis; chorismate from D-erythrose 4-phosphate and phosphoenolpyruvate: step 1/7.</text>
</comment>
<dbReference type="NCBIfam" id="NF009396">
    <property type="entry name" value="PRK12756.1"/>
    <property type="match status" value="1"/>
</dbReference>
<comment type="catalytic activity">
    <reaction evidence="11">
        <text>D-erythrose 4-phosphate + phosphoenolpyruvate + H2O = 7-phospho-2-dehydro-3-deoxy-D-arabino-heptonate + phosphate</text>
        <dbReference type="Rhea" id="RHEA:14717"/>
        <dbReference type="ChEBI" id="CHEBI:15377"/>
        <dbReference type="ChEBI" id="CHEBI:16897"/>
        <dbReference type="ChEBI" id="CHEBI:43474"/>
        <dbReference type="ChEBI" id="CHEBI:58394"/>
        <dbReference type="ChEBI" id="CHEBI:58702"/>
        <dbReference type="EC" id="2.5.1.54"/>
    </reaction>
</comment>
<evidence type="ECO:0000256" key="2">
    <source>
        <dbReference type="ARBA" id="ARBA00004688"/>
    </source>
</evidence>
<dbReference type="EC" id="2.5.1.54" evidence="4"/>
<keyword evidence="6" id="KW-0808">Transferase</keyword>
<evidence type="ECO:0000256" key="11">
    <source>
        <dbReference type="ARBA" id="ARBA00047508"/>
    </source>
</evidence>
<dbReference type="NCBIfam" id="NF009395">
    <property type="entry name" value="PRK12755.1"/>
    <property type="match status" value="1"/>
</dbReference>
<organism evidence="14 16">
    <name type="scientific">Peronospora farinosa</name>
    <dbReference type="NCBI Taxonomy" id="134698"/>
    <lineage>
        <taxon>Eukaryota</taxon>
        <taxon>Sar</taxon>
        <taxon>Stramenopiles</taxon>
        <taxon>Oomycota</taxon>
        <taxon>Peronosporomycetes</taxon>
        <taxon>Peronosporales</taxon>
        <taxon>Peronosporaceae</taxon>
        <taxon>Peronospora</taxon>
    </lineage>
</organism>
<dbReference type="FunFam" id="3.20.20.70:FF:000005">
    <property type="entry name" value="Phospho-2-dehydro-3-deoxyheptonate aldolase"/>
    <property type="match status" value="1"/>
</dbReference>
<comment type="caution">
    <text evidence="14">The sequence shown here is derived from an EMBL/GenBank/DDBJ whole genome shotgun (WGS) entry which is preliminary data.</text>
</comment>
<feature type="domain" description="DAHP synthetase I/KDSA" evidence="12">
    <location>
        <begin position="56"/>
        <end position="353"/>
    </location>
</feature>
<dbReference type="NCBIfam" id="TIGR00034">
    <property type="entry name" value="aroFGH"/>
    <property type="match status" value="1"/>
</dbReference>
<dbReference type="InterPro" id="IPR006219">
    <property type="entry name" value="DAHP_synth_1"/>
</dbReference>
<dbReference type="PANTHER" id="PTHR21225:SF12">
    <property type="entry name" value="PHOSPHO-2-DEHYDRO-3-DEOXYHEPTONATE ALDOLASE, TYROSINE-INHIBITED"/>
    <property type="match status" value="1"/>
</dbReference>
<keyword evidence="15" id="KW-1185">Reference proteome</keyword>
<dbReference type="AlphaFoldDB" id="A0AAV0UTJ0"/>
<reference evidence="14" key="2">
    <citation type="submission" date="2022-12" db="EMBL/GenBank/DDBJ databases">
        <authorList>
            <person name="Webb A."/>
        </authorList>
    </citation>
    <scope>NUCLEOTIDE SEQUENCE</scope>
    <source>
        <strain evidence="14">Pf2</strain>
    </source>
</reference>
<dbReference type="Proteomes" id="UP001157938">
    <property type="component" value="Unassembled WGS sequence"/>
</dbReference>
<gene>
    <name evidence="13" type="ORF">PFR001_LOCUS3908</name>
    <name evidence="14" type="ORF">PFR002_LOCUS8531</name>
</gene>
<evidence type="ECO:0000259" key="12">
    <source>
        <dbReference type="Pfam" id="PF00793"/>
    </source>
</evidence>
<name>A0AAV0UTJ0_9STRA</name>
<keyword evidence="7" id="KW-0057">Aromatic amino acid biosynthesis</keyword>
<proteinExistence type="inferred from homology"/>
<dbReference type="PANTHER" id="PTHR21225">
    <property type="entry name" value="PHOSPHO-2-DEHYDRO-3-DEOXYHEPTONATE ALDOLASE DAHP SYNTHETASE"/>
    <property type="match status" value="1"/>
</dbReference>
<dbReference type="GO" id="GO:0005737">
    <property type="term" value="C:cytoplasm"/>
    <property type="evidence" value="ECO:0007669"/>
    <property type="project" value="TreeGrafter"/>
</dbReference>
<dbReference type="GO" id="GO:0009073">
    <property type="term" value="P:aromatic amino acid family biosynthetic process"/>
    <property type="evidence" value="ECO:0007669"/>
    <property type="project" value="UniProtKB-KW"/>
</dbReference>
<dbReference type="InterPro" id="IPR006218">
    <property type="entry name" value="DAHP1/KDSA"/>
</dbReference>
<evidence type="ECO:0000313" key="16">
    <source>
        <dbReference type="Proteomes" id="UP001159659"/>
    </source>
</evidence>
<dbReference type="Proteomes" id="UP001159659">
    <property type="component" value="Unassembled WGS sequence"/>
</dbReference>
<evidence type="ECO:0000313" key="15">
    <source>
        <dbReference type="Proteomes" id="UP001157938"/>
    </source>
</evidence>
<evidence type="ECO:0000256" key="10">
    <source>
        <dbReference type="ARBA" id="ARBA00032193"/>
    </source>
</evidence>
<evidence type="ECO:0000256" key="7">
    <source>
        <dbReference type="ARBA" id="ARBA00023141"/>
    </source>
</evidence>
<evidence type="ECO:0000313" key="14">
    <source>
        <dbReference type="EMBL" id="CAI5737979.1"/>
    </source>
</evidence>
<dbReference type="EMBL" id="CANTFK010000985">
    <property type="protein sequence ID" value="CAI5737979.1"/>
    <property type="molecule type" value="Genomic_DNA"/>
</dbReference>
<dbReference type="GO" id="GO:0003849">
    <property type="term" value="F:3-deoxy-7-phosphoheptulonate synthase activity"/>
    <property type="evidence" value="ECO:0007669"/>
    <property type="project" value="UniProtKB-EC"/>
</dbReference>
<reference evidence="13 15" key="1">
    <citation type="submission" date="2021-11" db="EMBL/GenBank/DDBJ databases">
        <authorList>
            <person name="Islam A."/>
            <person name="Islam S."/>
            <person name="Flora M.S."/>
            <person name="Rahman M."/>
            <person name="Ziaur R.M."/>
            <person name="Epstein J.H."/>
            <person name="Hassan M."/>
            <person name="Klassen M."/>
            <person name="Woodard K."/>
            <person name="Webb A."/>
            <person name="Webby R.J."/>
            <person name="El Zowalaty M.E."/>
        </authorList>
    </citation>
    <scope>NUCLEOTIDE SEQUENCE [LARGE SCALE GENOMIC DNA]</scope>
    <source>
        <strain evidence="13">Pf1</strain>
    </source>
</reference>
<evidence type="ECO:0000256" key="5">
    <source>
        <dbReference type="ARBA" id="ARBA00022605"/>
    </source>
</evidence>
<dbReference type="PIRSF" id="PIRSF001361">
    <property type="entry name" value="DAHP_synthase"/>
    <property type="match status" value="1"/>
</dbReference>
<evidence type="ECO:0000256" key="8">
    <source>
        <dbReference type="ARBA" id="ARBA00031111"/>
    </source>
</evidence>
<evidence type="ECO:0000256" key="9">
    <source>
        <dbReference type="ARBA" id="ARBA00031349"/>
    </source>
</evidence>
<evidence type="ECO:0000256" key="6">
    <source>
        <dbReference type="ARBA" id="ARBA00022679"/>
    </source>
</evidence>
<dbReference type="InterPro" id="IPR013785">
    <property type="entry name" value="Aldolase_TIM"/>
</dbReference>
<protein>
    <recommendedName>
        <fullName evidence="4">3-deoxy-7-phosphoheptulonate synthase</fullName>
        <ecNumber evidence="4">2.5.1.54</ecNumber>
    </recommendedName>
    <alternativeName>
        <fullName evidence="10">3-deoxy-D-arabino-heptulosonate 7-phosphate synthase</fullName>
    </alternativeName>
    <alternativeName>
        <fullName evidence="9">DAHP synthase</fullName>
    </alternativeName>
    <alternativeName>
        <fullName evidence="8">Phospho-2-keto-3-deoxyheptonate aldolase</fullName>
    </alternativeName>
</protein>
<evidence type="ECO:0000256" key="4">
    <source>
        <dbReference type="ARBA" id="ARBA00012694"/>
    </source>
</evidence>
<dbReference type="SUPFAM" id="SSF51569">
    <property type="entry name" value="Aldolase"/>
    <property type="match status" value="1"/>
</dbReference>
<evidence type="ECO:0000256" key="3">
    <source>
        <dbReference type="ARBA" id="ARBA00007985"/>
    </source>
</evidence>
<dbReference type="GO" id="GO:0008652">
    <property type="term" value="P:amino acid biosynthetic process"/>
    <property type="evidence" value="ECO:0007669"/>
    <property type="project" value="UniProtKB-KW"/>
</dbReference>
<accession>A0AAV0UTJ0</accession>
<comment type="function">
    <text evidence="1">Stereospecific condensation of phosphoenolpyruvate (PEP) and D-erythrose-4-phosphate (E4P) giving rise to 3-deoxy-D-arabino-heptulosonate-7-phosphate (DAHP).</text>
</comment>
<evidence type="ECO:0000256" key="1">
    <source>
        <dbReference type="ARBA" id="ARBA00003726"/>
    </source>
</evidence>
<dbReference type="Gene3D" id="3.20.20.70">
    <property type="entry name" value="Aldolase class I"/>
    <property type="match status" value="1"/>
</dbReference>
<evidence type="ECO:0000313" key="13">
    <source>
        <dbReference type="EMBL" id="CAH0488424.1"/>
    </source>
</evidence>
<comment type="similarity">
    <text evidence="3">Belongs to the class-I DAHP synthase family.</text>
</comment>
<dbReference type="EMBL" id="CAKLBC010000808">
    <property type="protein sequence ID" value="CAH0488424.1"/>
    <property type="molecule type" value="Genomic_DNA"/>
</dbReference>